<reference evidence="8 9" key="1">
    <citation type="submission" date="2018-07" db="EMBL/GenBank/DDBJ databases">
        <title>Lottiidibacillus patelloidae gen. nov., sp. nov., isolated from the intestinal tract of a marine limpet and the reclassification of B. taeanensis BH030017T, B. algicola KMM 3737T and B. hwajinpoensis SW-72T as genus Lottiidibacillus.</title>
        <authorList>
            <person name="Liu R."/>
            <person name="Huang Z."/>
        </authorList>
    </citation>
    <scope>NUCLEOTIDE SEQUENCE [LARGE SCALE GENOMIC DNA]</scope>
    <source>
        <strain evidence="8 9">BH030017</strain>
    </source>
</reference>
<keyword evidence="6 7" id="KW-0961">Cell wall biogenesis/degradation</keyword>
<evidence type="ECO:0000256" key="5">
    <source>
        <dbReference type="ARBA" id="ARBA00023239"/>
    </source>
</evidence>
<dbReference type="CDD" id="cd08010">
    <property type="entry name" value="MltG_like"/>
    <property type="match status" value="1"/>
</dbReference>
<proteinExistence type="inferred from homology"/>
<dbReference type="HAMAP" id="MF_02065">
    <property type="entry name" value="MltG"/>
    <property type="match status" value="1"/>
</dbReference>
<dbReference type="GO" id="GO:0008932">
    <property type="term" value="F:lytic endotransglycosylase activity"/>
    <property type="evidence" value="ECO:0007669"/>
    <property type="project" value="UniProtKB-UniRule"/>
</dbReference>
<sequence length="383" mass="43149">MAEPTFQINHQQLEERKKENRVVRRIVFTIVALIVIAVGAIVTGGYVYVNNALKPVDSENQEAVNVSIPIGSSVSQIGRILEENGIIKDALVFRYYVKYKNETGFQAGDYELTPAMKLEEIIGSLKEGKVIQQAALKITIPEGLRLTEIAEKIAEKTPYTNEEVITKLQDEGFINSLASTYSMIDKEKIEAEGIIYPLEGYLFPATYEFVKEEPDLEGIIHSMVAKMQQILEKYKGDINASQYSTHEILTLASVIEEETKKQEDRKKVSGVFYNRLEAGMPLGSDVTILYAQQDHRVQVLYSDLEVESAYNTYKNTGLPVAPIASPGEAAIEAAIHPEQVDDLYFYARPNGEVIYNETLKAHNQTAKKYKPEWEEVKEKKNNN</sequence>
<dbReference type="GO" id="GO:0071555">
    <property type="term" value="P:cell wall organization"/>
    <property type="evidence" value="ECO:0007669"/>
    <property type="project" value="UniProtKB-KW"/>
</dbReference>
<dbReference type="EMBL" id="QOCW01000004">
    <property type="protein sequence ID" value="RBW70453.1"/>
    <property type="molecule type" value="Genomic_DNA"/>
</dbReference>
<comment type="function">
    <text evidence="7">Functions as a peptidoglycan terminase that cleaves nascent peptidoglycan strands endolytically to terminate their elongation.</text>
</comment>
<keyword evidence="1 7" id="KW-1003">Cell membrane</keyword>
<dbReference type="Gene3D" id="3.30.1490.480">
    <property type="entry name" value="Endolytic murein transglycosylase"/>
    <property type="match status" value="1"/>
</dbReference>
<organism evidence="8 9">
    <name type="scientific">Bacillus taeanensis</name>
    <dbReference type="NCBI Taxonomy" id="273032"/>
    <lineage>
        <taxon>Bacteria</taxon>
        <taxon>Bacillati</taxon>
        <taxon>Bacillota</taxon>
        <taxon>Bacilli</taxon>
        <taxon>Bacillales</taxon>
        <taxon>Bacillaceae</taxon>
        <taxon>Bacillus</taxon>
    </lineage>
</organism>
<dbReference type="Proteomes" id="UP000253314">
    <property type="component" value="Unassembled WGS sequence"/>
</dbReference>
<dbReference type="EC" id="4.2.2.29" evidence="7"/>
<comment type="subcellular location">
    <subcellularLocation>
        <location evidence="7">Cell membrane</location>
        <topology evidence="7">Single-pass membrane protein</topology>
    </subcellularLocation>
</comment>
<evidence type="ECO:0000313" key="8">
    <source>
        <dbReference type="EMBL" id="RBW70453.1"/>
    </source>
</evidence>
<name>A0A366Y217_9BACI</name>
<dbReference type="AlphaFoldDB" id="A0A366Y217"/>
<dbReference type="Pfam" id="PF02618">
    <property type="entry name" value="YceG"/>
    <property type="match status" value="1"/>
</dbReference>
<evidence type="ECO:0000256" key="7">
    <source>
        <dbReference type="HAMAP-Rule" id="MF_02065"/>
    </source>
</evidence>
<evidence type="ECO:0000313" key="9">
    <source>
        <dbReference type="Proteomes" id="UP000253314"/>
    </source>
</evidence>
<keyword evidence="2 7" id="KW-0812">Transmembrane</keyword>
<dbReference type="GO" id="GO:0009252">
    <property type="term" value="P:peptidoglycan biosynthetic process"/>
    <property type="evidence" value="ECO:0007669"/>
    <property type="project" value="UniProtKB-UniRule"/>
</dbReference>
<keyword evidence="4 7" id="KW-0472">Membrane</keyword>
<gene>
    <name evidence="7 8" type="primary">mltG</name>
    <name evidence="8" type="ORF">DS031_05340</name>
</gene>
<keyword evidence="5 7" id="KW-0456">Lyase</keyword>
<dbReference type="RefSeq" id="WP_113804903.1">
    <property type="nucleotide sequence ID" value="NZ_QOCW01000004.1"/>
</dbReference>
<evidence type="ECO:0000256" key="6">
    <source>
        <dbReference type="ARBA" id="ARBA00023316"/>
    </source>
</evidence>
<accession>A0A366Y217</accession>
<dbReference type="NCBIfam" id="TIGR00247">
    <property type="entry name" value="endolytic transglycosylase MltG"/>
    <property type="match status" value="1"/>
</dbReference>
<evidence type="ECO:0000256" key="2">
    <source>
        <dbReference type="ARBA" id="ARBA00022692"/>
    </source>
</evidence>
<dbReference type="InterPro" id="IPR003770">
    <property type="entry name" value="MLTG-like"/>
</dbReference>
<comment type="caution">
    <text evidence="8">The sequence shown here is derived from an EMBL/GenBank/DDBJ whole genome shotgun (WGS) entry which is preliminary data.</text>
</comment>
<evidence type="ECO:0000256" key="1">
    <source>
        <dbReference type="ARBA" id="ARBA00022475"/>
    </source>
</evidence>
<dbReference type="OrthoDB" id="9814591at2"/>
<feature type="transmembrane region" description="Helical" evidence="7">
    <location>
        <begin position="26"/>
        <end position="49"/>
    </location>
</feature>
<evidence type="ECO:0000256" key="3">
    <source>
        <dbReference type="ARBA" id="ARBA00022989"/>
    </source>
</evidence>
<feature type="site" description="Important for catalytic activity" evidence="7">
    <location>
        <position position="258"/>
    </location>
</feature>
<dbReference type="PANTHER" id="PTHR30518">
    <property type="entry name" value="ENDOLYTIC MUREIN TRANSGLYCOSYLASE"/>
    <property type="match status" value="1"/>
</dbReference>
<keyword evidence="9" id="KW-1185">Reference proteome</keyword>
<dbReference type="GO" id="GO:0005886">
    <property type="term" value="C:plasma membrane"/>
    <property type="evidence" value="ECO:0007669"/>
    <property type="project" value="UniProtKB-SubCell"/>
</dbReference>
<evidence type="ECO:0000256" key="4">
    <source>
        <dbReference type="ARBA" id="ARBA00023136"/>
    </source>
</evidence>
<dbReference type="PANTHER" id="PTHR30518:SF2">
    <property type="entry name" value="ENDOLYTIC MUREIN TRANSGLYCOSYLASE"/>
    <property type="match status" value="1"/>
</dbReference>
<comment type="similarity">
    <text evidence="7">Belongs to the transglycosylase MltG family.</text>
</comment>
<protein>
    <recommendedName>
        <fullName evidence="7">Endolytic murein transglycosylase</fullName>
        <ecNumber evidence="7">4.2.2.29</ecNumber>
    </recommendedName>
    <alternativeName>
        <fullName evidence="7">Peptidoglycan lytic transglycosylase</fullName>
    </alternativeName>
    <alternativeName>
        <fullName evidence="7">Peptidoglycan polymerization terminase</fullName>
    </alternativeName>
</protein>
<keyword evidence="3 7" id="KW-1133">Transmembrane helix</keyword>
<comment type="catalytic activity">
    <reaction evidence="7">
        <text>a peptidoglycan chain = a peptidoglycan chain with N-acetyl-1,6-anhydromuramyl-[peptide] at the reducing end + a peptidoglycan chain with N-acetylglucosamine at the non-reducing end.</text>
        <dbReference type="EC" id="4.2.2.29"/>
    </reaction>
</comment>